<keyword evidence="2" id="KW-0238">DNA-binding</keyword>
<dbReference type="InterPro" id="IPR001387">
    <property type="entry name" value="Cro/C1-type_HTH"/>
</dbReference>
<dbReference type="RefSeq" id="WP_167231777.1">
    <property type="nucleotide sequence ID" value="NZ_JAAQPH010000044.1"/>
</dbReference>
<gene>
    <name evidence="5" type="ORF">HBA54_27905</name>
</gene>
<keyword evidence="3" id="KW-0804">Transcription</keyword>
<keyword evidence="1" id="KW-0805">Transcription regulation</keyword>
<dbReference type="InterPro" id="IPR052359">
    <property type="entry name" value="HTH-type_reg/antitoxin"/>
</dbReference>
<dbReference type="PANTHER" id="PTHR36511:SF4">
    <property type="entry name" value="ANTITOXIN MQSA"/>
    <property type="match status" value="1"/>
</dbReference>
<dbReference type="EMBL" id="JAAQPH010000044">
    <property type="protein sequence ID" value="NIA72418.1"/>
    <property type="molecule type" value="Genomic_DNA"/>
</dbReference>
<dbReference type="CDD" id="cd00093">
    <property type="entry name" value="HTH_XRE"/>
    <property type="match status" value="1"/>
</dbReference>
<dbReference type="PROSITE" id="PS50943">
    <property type="entry name" value="HTH_CROC1"/>
    <property type="match status" value="1"/>
</dbReference>
<evidence type="ECO:0000256" key="3">
    <source>
        <dbReference type="ARBA" id="ARBA00023163"/>
    </source>
</evidence>
<dbReference type="Proteomes" id="UP000761264">
    <property type="component" value="Unassembled WGS sequence"/>
</dbReference>
<evidence type="ECO:0000256" key="2">
    <source>
        <dbReference type="ARBA" id="ARBA00023125"/>
    </source>
</evidence>
<dbReference type="AlphaFoldDB" id="A0A967KBZ1"/>
<keyword evidence="6" id="KW-1185">Reference proteome</keyword>
<dbReference type="Pfam" id="PF01381">
    <property type="entry name" value="HTH_3"/>
    <property type="match status" value="1"/>
</dbReference>
<accession>A0A967KBZ1</accession>
<evidence type="ECO:0000256" key="1">
    <source>
        <dbReference type="ARBA" id="ARBA00023015"/>
    </source>
</evidence>
<evidence type="ECO:0000313" key="6">
    <source>
        <dbReference type="Proteomes" id="UP000761264"/>
    </source>
</evidence>
<reference evidence="5" key="1">
    <citation type="submission" date="2020-03" db="EMBL/GenBank/DDBJ databases">
        <title>Genome of Pelagibius litoralis DSM 21314T.</title>
        <authorList>
            <person name="Wang G."/>
        </authorList>
    </citation>
    <scope>NUCLEOTIDE SEQUENCE</scope>
    <source>
        <strain evidence="5">DSM 21314</strain>
    </source>
</reference>
<dbReference type="Gene3D" id="1.10.260.40">
    <property type="entry name" value="lambda repressor-like DNA-binding domains"/>
    <property type="match status" value="1"/>
</dbReference>
<protein>
    <submittedName>
        <fullName evidence="5">Helix-turn-helix domain-containing protein</fullName>
    </submittedName>
</protein>
<organism evidence="5 6">
    <name type="scientific">Pelagibius litoralis</name>
    <dbReference type="NCBI Taxonomy" id="374515"/>
    <lineage>
        <taxon>Bacteria</taxon>
        <taxon>Pseudomonadati</taxon>
        <taxon>Pseudomonadota</taxon>
        <taxon>Alphaproteobacteria</taxon>
        <taxon>Rhodospirillales</taxon>
        <taxon>Rhodovibrionaceae</taxon>
        <taxon>Pelagibius</taxon>
    </lineage>
</organism>
<dbReference type="SUPFAM" id="SSF47413">
    <property type="entry name" value="lambda repressor-like DNA-binding domains"/>
    <property type="match status" value="1"/>
</dbReference>
<name>A0A967KBZ1_9PROT</name>
<dbReference type="PANTHER" id="PTHR36511">
    <property type="entry name" value="MERR FAMILY BACTERIAL REGULATORY PROTEIN"/>
    <property type="match status" value="1"/>
</dbReference>
<dbReference type="GO" id="GO:0003677">
    <property type="term" value="F:DNA binding"/>
    <property type="evidence" value="ECO:0007669"/>
    <property type="project" value="UniProtKB-KW"/>
</dbReference>
<dbReference type="SMART" id="SM00530">
    <property type="entry name" value="HTH_XRE"/>
    <property type="match status" value="1"/>
</dbReference>
<sequence>MAKEAFETIETGLKDALAFAKGDKSKAKPRTVEVPAVDVAAARKKTGLSQDKFAHIFGISPSTLRKWEQGQRHPRGPALVLLNVIAKEPKAVLRALGK</sequence>
<feature type="domain" description="HTH cro/C1-type" evidence="4">
    <location>
        <begin position="39"/>
        <end position="82"/>
    </location>
</feature>
<evidence type="ECO:0000259" key="4">
    <source>
        <dbReference type="PROSITE" id="PS50943"/>
    </source>
</evidence>
<comment type="caution">
    <text evidence="5">The sequence shown here is derived from an EMBL/GenBank/DDBJ whole genome shotgun (WGS) entry which is preliminary data.</text>
</comment>
<proteinExistence type="predicted"/>
<dbReference type="InterPro" id="IPR010982">
    <property type="entry name" value="Lambda_DNA-bd_dom_sf"/>
</dbReference>
<evidence type="ECO:0000313" key="5">
    <source>
        <dbReference type="EMBL" id="NIA72418.1"/>
    </source>
</evidence>